<evidence type="ECO:0000256" key="1">
    <source>
        <dbReference type="ARBA" id="ARBA00001947"/>
    </source>
</evidence>
<keyword evidence="8" id="KW-0812">Transmembrane</keyword>
<dbReference type="Proteomes" id="UP000195331">
    <property type="component" value="Chromosome"/>
</dbReference>
<reference evidence="10 11" key="1">
    <citation type="submission" date="2017-04" db="EMBL/GenBank/DDBJ databases">
        <title>Whole Genome Sequence of 1,4-Dioxane Degrading Bacterium Mycobacterium dioxanotrophicus PH-06.</title>
        <authorList>
            <person name="He Y."/>
        </authorList>
    </citation>
    <scope>NUCLEOTIDE SEQUENCE [LARGE SCALE GENOMIC DNA]</scope>
    <source>
        <strain evidence="10 11">PH-06</strain>
    </source>
</reference>
<dbReference type="SUPFAM" id="SSF50129">
    <property type="entry name" value="GroES-like"/>
    <property type="match status" value="2"/>
</dbReference>
<proteinExistence type="inferred from homology"/>
<dbReference type="CDD" id="cd08281">
    <property type="entry name" value="liver_ADH_like1"/>
    <property type="match status" value="1"/>
</dbReference>
<gene>
    <name evidence="10" type="ORF">BTO20_21545</name>
</gene>
<dbReference type="FunFam" id="3.40.50.720:FF:000003">
    <property type="entry name" value="S-(hydroxymethyl)glutathione dehydrogenase"/>
    <property type="match status" value="1"/>
</dbReference>
<dbReference type="GO" id="GO:0046294">
    <property type="term" value="P:formaldehyde catabolic process"/>
    <property type="evidence" value="ECO:0007669"/>
    <property type="project" value="TreeGrafter"/>
</dbReference>
<comment type="similarity">
    <text evidence="2 7">Belongs to the zinc-containing alcohol dehydrogenase family.</text>
</comment>
<evidence type="ECO:0000313" key="11">
    <source>
        <dbReference type="Proteomes" id="UP000195331"/>
    </source>
</evidence>
<accession>A0A1Y0C6B8</accession>
<dbReference type="Gene3D" id="3.40.50.720">
    <property type="entry name" value="NAD(P)-binding Rossmann-like Domain"/>
    <property type="match status" value="1"/>
</dbReference>
<dbReference type="InterPro" id="IPR013149">
    <property type="entry name" value="ADH-like_C"/>
</dbReference>
<keyword evidence="8" id="KW-1133">Transmembrane helix</keyword>
<keyword evidence="5" id="KW-0560">Oxidoreductase</keyword>
<evidence type="ECO:0000256" key="7">
    <source>
        <dbReference type="RuleBase" id="RU361277"/>
    </source>
</evidence>
<dbReference type="GO" id="GO:0051903">
    <property type="term" value="F:S-(hydroxymethyl)glutathione dehydrogenase [NAD(P)+] activity"/>
    <property type="evidence" value="ECO:0007669"/>
    <property type="project" value="TreeGrafter"/>
</dbReference>
<dbReference type="RefSeq" id="WP_087078206.1">
    <property type="nucleotide sequence ID" value="NZ_CP020809.1"/>
</dbReference>
<evidence type="ECO:0000256" key="2">
    <source>
        <dbReference type="ARBA" id="ARBA00008072"/>
    </source>
</evidence>
<dbReference type="EMBL" id="CP020809">
    <property type="protein sequence ID" value="ART70778.1"/>
    <property type="molecule type" value="Genomic_DNA"/>
</dbReference>
<comment type="cofactor">
    <cofactor evidence="1 7">
        <name>Zn(2+)</name>
        <dbReference type="ChEBI" id="CHEBI:29105"/>
    </cofactor>
</comment>
<evidence type="ECO:0000259" key="9">
    <source>
        <dbReference type="SMART" id="SM00829"/>
    </source>
</evidence>
<name>A0A1Y0C6B8_9MYCO</name>
<dbReference type="Pfam" id="PF08240">
    <property type="entry name" value="ADH_N"/>
    <property type="match status" value="1"/>
</dbReference>
<dbReference type="SUPFAM" id="SSF51735">
    <property type="entry name" value="NAD(P)-binding Rossmann-fold domains"/>
    <property type="match status" value="1"/>
</dbReference>
<dbReference type="PROSITE" id="PS00059">
    <property type="entry name" value="ADH_ZINC"/>
    <property type="match status" value="1"/>
</dbReference>
<keyword evidence="11" id="KW-1185">Reference proteome</keyword>
<evidence type="ECO:0000313" key="10">
    <source>
        <dbReference type="EMBL" id="ART70778.1"/>
    </source>
</evidence>
<dbReference type="InterPro" id="IPR020843">
    <property type="entry name" value="ER"/>
</dbReference>
<dbReference type="Pfam" id="PF00107">
    <property type="entry name" value="ADH_zinc_N"/>
    <property type="match status" value="1"/>
</dbReference>
<dbReference type="InterPro" id="IPR011032">
    <property type="entry name" value="GroES-like_sf"/>
</dbReference>
<feature type="transmembrane region" description="Helical" evidence="8">
    <location>
        <begin position="172"/>
        <end position="192"/>
    </location>
</feature>
<dbReference type="Gene3D" id="3.90.180.10">
    <property type="entry name" value="Medium-chain alcohol dehydrogenases, catalytic domain"/>
    <property type="match status" value="1"/>
</dbReference>
<keyword evidence="4 7" id="KW-0862">Zinc</keyword>
<dbReference type="KEGG" id="mdx:BTO20_21545"/>
<protein>
    <submittedName>
        <fullName evidence="10">Alcohol dehydrogenase</fullName>
    </submittedName>
</protein>
<evidence type="ECO:0000256" key="5">
    <source>
        <dbReference type="ARBA" id="ARBA00023002"/>
    </source>
</evidence>
<dbReference type="OrthoDB" id="334894at2"/>
<sequence>MEIKAAVLNAMGVQAPYAESKPLTIETLNLDEPGPGEVLVRIKAAGLCHSDLSVINGNRPRPMPMALGHEASGIVEAVGPSAGMVGGDELKPGDHVVFVFVPSCGHCEPCTEGRPALCEPGAAANGAGTLLSGANRLRRLDGTVVNHHLGVSGFAEYATVSRHSVVKIDPDLPLVEAALFGCAVLTGVGAVINTARMPAGSSAAVIGLGGVGLAALLGAVAAGARTVVAIDRSDKKLEFARELGATAAVNALDTDAAQQVLDITGGGVEYAFDLTGATSALELAYRITRRGGTTVTAGLPAPTATMPLAPVTLVAEERTLKGSYIGTAVPSRDIPRYVQLYRRGLLPVDRLLTGTLDLKDINEGFDRLHAGQAIRQVVEL</sequence>
<dbReference type="SMART" id="SM00829">
    <property type="entry name" value="PKS_ER"/>
    <property type="match status" value="1"/>
</dbReference>
<evidence type="ECO:0000256" key="3">
    <source>
        <dbReference type="ARBA" id="ARBA00022723"/>
    </source>
</evidence>
<dbReference type="InterPro" id="IPR002328">
    <property type="entry name" value="ADH_Zn_CS"/>
</dbReference>
<dbReference type="GO" id="GO:0008270">
    <property type="term" value="F:zinc ion binding"/>
    <property type="evidence" value="ECO:0007669"/>
    <property type="project" value="InterPro"/>
</dbReference>
<evidence type="ECO:0000256" key="8">
    <source>
        <dbReference type="SAM" id="Phobius"/>
    </source>
</evidence>
<dbReference type="PANTHER" id="PTHR43880">
    <property type="entry name" value="ALCOHOL DEHYDROGENASE"/>
    <property type="match status" value="1"/>
</dbReference>
<feature type="domain" description="Enoyl reductase (ER)" evidence="9">
    <location>
        <begin position="23"/>
        <end position="378"/>
    </location>
</feature>
<dbReference type="InterPro" id="IPR036291">
    <property type="entry name" value="NAD(P)-bd_dom_sf"/>
</dbReference>
<feature type="transmembrane region" description="Helical" evidence="8">
    <location>
        <begin position="204"/>
        <end position="228"/>
    </location>
</feature>
<dbReference type="PANTHER" id="PTHR43880:SF12">
    <property type="entry name" value="ALCOHOL DEHYDROGENASE CLASS-3"/>
    <property type="match status" value="1"/>
</dbReference>
<evidence type="ECO:0000256" key="6">
    <source>
        <dbReference type="ARBA" id="ARBA00023027"/>
    </source>
</evidence>
<keyword evidence="8" id="KW-0472">Membrane</keyword>
<dbReference type="InterPro" id="IPR013154">
    <property type="entry name" value="ADH-like_N"/>
</dbReference>
<dbReference type="GO" id="GO:0005829">
    <property type="term" value="C:cytosol"/>
    <property type="evidence" value="ECO:0007669"/>
    <property type="project" value="TreeGrafter"/>
</dbReference>
<evidence type="ECO:0000256" key="4">
    <source>
        <dbReference type="ARBA" id="ARBA00022833"/>
    </source>
</evidence>
<keyword evidence="6" id="KW-0520">NAD</keyword>
<dbReference type="AlphaFoldDB" id="A0A1Y0C6B8"/>
<keyword evidence="3 7" id="KW-0479">Metal-binding</keyword>
<organism evidence="10 11">
    <name type="scientific">Mycobacterium dioxanotrophicus</name>
    <dbReference type="NCBI Taxonomy" id="482462"/>
    <lineage>
        <taxon>Bacteria</taxon>
        <taxon>Bacillati</taxon>
        <taxon>Actinomycetota</taxon>
        <taxon>Actinomycetes</taxon>
        <taxon>Mycobacteriales</taxon>
        <taxon>Mycobacteriaceae</taxon>
        <taxon>Mycobacterium</taxon>
    </lineage>
</organism>